<feature type="region of interest" description="Disordered" evidence="1">
    <location>
        <begin position="245"/>
        <end position="348"/>
    </location>
</feature>
<reference evidence="2" key="1">
    <citation type="submission" date="2014-11" db="EMBL/GenBank/DDBJ databases">
        <authorList>
            <person name="Otto D Thomas"/>
            <person name="Naeem Raeece"/>
        </authorList>
    </citation>
    <scope>NUCLEOTIDE SEQUENCE</scope>
</reference>
<evidence type="ECO:0000256" key="1">
    <source>
        <dbReference type="SAM" id="MobiDB-lite"/>
    </source>
</evidence>
<feature type="region of interest" description="Disordered" evidence="1">
    <location>
        <begin position="432"/>
        <end position="497"/>
    </location>
</feature>
<dbReference type="AlphaFoldDB" id="A0A0G4GFD8"/>
<evidence type="ECO:0000313" key="2">
    <source>
        <dbReference type="EMBL" id="CEM28226.1"/>
    </source>
</evidence>
<feature type="compositionally biased region" description="Polar residues" evidence="1">
    <location>
        <begin position="41"/>
        <end position="52"/>
    </location>
</feature>
<feature type="region of interest" description="Disordered" evidence="1">
    <location>
        <begin position="1"/>
        <end position="53"/>
    </location>
</feature>
<protein>
    <submittedName>
        <fullName evidence="2">Uncharacterized protein</fullName>
    </submittedName>
</protein>
<feature type="compositionally biased region" description="Low complexity" evidence="1">
    <location>
        <begin position="249"/>
        <end position="261"/>
    </location>
</feature>
<proteinExistence type="predicted"/>
<dbReference type="EMBL" id="CDMZ01001156">
    <property type="protein sequence ID" value="CEM28226.1"/>
    <property type="molecule type" value="Genomic_DNA"/>
</dbReference>
<name>A0A0G4GFD8_9ALVE</name>
<dbReference type="VEuPathDB" id="CryptoDB:Cvel_21650"/>
<feature type="region of interest" description="Disordered" evidence="1">
    <location>
        <begin position="151"/>
        <end position="188"/>
    </location>
</feature>
<organism evidence="2">
    <name type="scientific">Chromera velia CCMP2878</name>
    <dbReference type="NCBI Taxonomy" id="1169474"/>
    <lineage>
        <taxon>Eukaryota</taxon>
        <taxon>Sar</taxon>
        <taxon>Alveolata</taxon>
        <taxon>Colpodellida</taxon>
        <taxon>Chromeraceae</taxon>
        <taxon>Chromera</taxon>
    </lineage>
</organism>
<gene>
    <name evidence="2" type="ORF">Cvel_21650</name>
</gene>
<dbReference type="PhylomeDB" id="A0A0G4GFD8"/>
<feature type="compositionally biased region" description="Polar residues" evidence="1">
    <location>
        <begin position="455"/>
        <end position="467"/>
    </location>
</feature>
<feature type="region of interest" description="Disordered" evidence="1">
    <location>
        <begin position="201"/>
        <end position="226"/>
    </location>
</feature>
<sequence length="529" mass="55273">MGGLVQDDSRSNRLDTSWTGGREDNNAGRVAHYSLPDPNLESKSPPNPSTAEALSDDCSVEITGDRGTSNSVKVEVTTALNPFTLEGWGQCTRLPRLICLPQFLDPLDNILDWVDQDDPGLTTGSSEAILRSCQRTMRLYEELFAPGGIFEGQRRDDRAGLSGERGPLSTEIPSVNRAAPIPTDPGLQVTLPQETLAGQGAIQQNTTQPGGRRRAPSSSTGRNRKGGIHAAAVAALLLAQGLSSSPTVAAGGSQTAAASQRSGGGGKAKSGAVPPQVIGGKRNCRHLTFPDDIQTVTDGLTNPPLLSAQKNSPKRSKSTVLPPPPPPSLPSHSKSLSQTLTNSLGTPPPNRCVAASAAAMVPPHLIPIVRKAPGQPPAESREAAAVGCGSLSTLGKRSWESVAAAALSASAGGRPFLTFPHLTAPRQSESVFLTPPRRQSPGQTLPEFGHDTQPRLGSNTNNSTEPTALSLVGLPPPGARTKAPTRQQMDEGPPEGMLMDAFVRDRGFLTSSAIPQTVEPPVSLSPPLH</sequence>
<accession>A0A0G4GFD8</accession>